<dbReference type="GO" id="GO:0004197">
    <property type="term" value="F:cysteine-type endopeptidase activity"/>
    <property type="evidence" value="ECO:0007669"/>
    <property type="project" value="TreeGrafter"/>
</dbReference>
<keyword evidence="3" id="KW-0813">Transport</keyword>
<evidence type="ECO:0000256" key="3">
    <source>
        <dbReference type="ARBA" id="ARBA00022448"/>
    </source>
</evidence>
<dbReference type="SUPFAM" id="SSF54001">
    <property type="entry name" value="Cysteine proteinases"/>
    <property type="match status" value="1"/>
</dbReference>
<evidence type="ECO:0000256" key="10">
    <source>
        <dbReference type="ARBA" id="ARBA00029362"/>
    </source>
</evidence>
<feature type="compositionally biased region" description="Low complexity" evidence="12">
    <location>
        <begin position="16"/>
        <end position="34"/>
    </location>
</feature>
<dbReference type="GO" id="GO:0000045">
    <property type="term" value="P:autophagosome assembly"/>
    <property type="evidence" value="ECO:0007669"/>
    <property type="project" value="TreeGrafter"/>
</dbReference>
<feature type="domain" description="Peptidase C54 catalytic" evidence="13">
    <location>
        <begin position="132"/>
        <end position="412"/>
    </location>
</feature>
<evidence type="ECO:0000256" key="12">
    <source>
        <dbReference type="SAM" id="MobiDB-lite"/>
    </source>
</evidence>
<comment type="similarity">
    <text evidence="2 11">Belongs to the peptidase C54 family.</text>
</comment>
<name>A0A1D1UXB4_RAMVA</name>
<comment type="subcellular location">
    <subcellularLocation>
        <location evidence="1 11">Cytoplasm</location>
    </subcellularLocation>
</comment>
<feature type="region of interest" description="Disordered" evidence="12">
    <location>
        <begin position="11"/>
        <end position="40"/>
    </location>
</feature>
<evidence type="ECO:0000256" key="7">
    <source>
        <dbReference type="ARBA" id="ARBA00022807"/>
    </source>
</evidence>
<dbReference type="GO" id="GO:0005737">
    <property type="term" value="C:cytoplasm"/>
    <property type="evidence" value="ECO:0007669"/>
    <property type="project" value="UniProtKB-SubCell"/>
</dbReference>
<protein>
    <recommendedName>
        <fullName evidence="11">Cysteine protease</fullName>
        <ecNumber evidence="11">3.4.22.-</ecNumber>
    </recommendedName>
</protein>
<dbReference type="Pfam" id="PF03416">
    <property type="entry name" value="Peptidase_C54"/>
    <property type="match status" value="1"/>
</dbReference>
<dbReference type="InterPro" id="IPR038765">
    <property type="entry name" value="Papain-like_cys_pep_sf"/>
</dbReference>
<keyword evidence="7" id="KW-0788">Thiol protease</keyword>
<keyword evidence="4 11" id="KW-0963">Cytoplasm</keyword>
<dbReference type="GO" id="GO:0016485">
    <property type="term" value="P:protein processing"/>
    <property type="evidence" value="ECO:0007669"/>
    <property type="project" value="TreeGrafter"/>
</dbReference>
<dbReference type="GO" id="GO:0015031">
    <property type="term" value="P:protein transport"/>
    <property type="evidence" value="ECO:0007669"/>
    <property type="project" value="UniProtKB-KW"/>
</dbReference>
<dbReference type="OrthoDB" id="2960936at2759"/>
<comment type="catalytic activity">
    <reaction evidence="10">
        <text>[protein]-C-terminal L-amino acid-glycyl-phosphatidylethanolamide + H2O = [protein]-C-terminal L-amino acid-glycine + a 1,2-diacyl-sn-glycero-3-phosphoethanolamine</text>
        <dbReference type="Rhea" id="RHEA:67548"/>
        <dbReference type="Rhea" id="RHEA-COMP:17323"/>
        <dbReference type="Rhea" id="RHEA-COMP:17324"/>
        <dbReference type="ChEBI" id="CHEBI:15377"/>
        <dbReference type="ChEBI" id="CHEBI:64612"/>
        <dbReference type="ChEBI" id="CHEBI:172940"/>
        <dbReference type="ChEBI" id="CHEBI:172941"/>
    </reaction>
    <physiologicalReaction direction="left-to-right" evidence="10">
        <dbReference type="Rhea" id="RHEA:67549"/>
    </physiologicalReaction>
</comment>
<dbReference type="GO" id="GO:0019786">
    <property type="term" value="F:protein-phosphatidylethanolamide deconjugating activity"/>
    <property type="evidence" value="ECO:0007669"/>
    <property type="project" value="InterPro"/>
</dbReference>
<keyword evidence="5 11" id="KW-0645">Protease</keyword>
<dbReference type="PANTHER" id="PTHR22624">
    <property type="entry name" value="CYSTEINE PROTEASE ATG4"/>
    <property type="match status" value="1"/>
</dbReference>
<keyword evidence="8 11" id="KW-0653">Protein transport</keyword>
<dbReference type="AlphaFoldDB" id="A0A1D1UXB4"/>
<dbReference type="EMBL" id="BDGG01000002">
    <property type="protein sequence ID" value="GAU93075.1"/>
    <property type="molecule type" value="Genomic_DNA"/>
</dbReference>
<evidence type="ECO:0000256" key="1">
    <source>
        <dbReference type="ARBA" id="ARBA00004496"/>
    </source>
</evidence>
<gene>
    <name evidence="14" type="primary">RvY_05064-1</name>
    <name evidence="14" type="synonym">RvY_05064.1</name>
    <name evidence="14" type="ORF">RvY_05064</name>
</gene>
<dbReference type="InterPro" id="IPR046792">
    <property type="entry name" value="Peptidase_C54_cat"/>
</dbReference>
<evidence type="ECO:0000256" key="6">
    <source>
        <dbReference type="ARBA" id="ARBA00022801"/>
    </source>
</evidence>
<keyword evidence="9 11" id="KW-0072">Autophagy</keyword>
<keyword evidence="15" id="KW-1185">Reference proteome</keyword>
<evidence type="ECO:0000256" key="2">
    <source>
        <dbReference type="ARBA" id="ARBA00010958"/>
    </source>
</evidence>
<dbReference type="GO" id="GO:0035973">
    <property type="term" value="P:aggrephagy"/>
    <property type="evidence" value="ECO:0007669"/>
    <property type="project" value="TreeGrafter"/>
</dbReference>
<comment type="function">
    <text evidence="11">Cysteine protease that plays a key role in autophagy by mediating both proteolytic activation and delipidation of ATG8 family proteins.</text>
</comment>
<proteinExistence type="inferred from homology"/>
<dbReference type="EC" id="3.4.22.-" evidence="11"/>
<organism evidence="14 15">
    <name type="scientific">Ramazzottius varieornatus</name>
    <name type="common">Water bear</name>
    <name type="synonym">Tardigrade</name>
    <dbReference type="NCBI Taxonomy" id="947166"/>
    <lineage>
        <taxon>Eukaryota</taxon>
        <taxon>Metazoa</taxon>
        <taxon>Ecdysozoa</taxon>
        <taxon>Tardigrada</taxon>
        <taxon>Eutardigrada</taxon>
        <taxon>Parachela</taxon>
        <taxon>Hypsibioidea</taxon>
        <taxon>Ramazzottiidae</taxon>
        <taxon>Ramazzottius</taxon>
    </lineage>
</organism>
<evidence type="ECO:0000256" key="8">
    <source>
        <dbReference type="ARBA" id="ARBA00022927"/>
    </source>
</evidence>
<evidence type="ECO:0000313" key="14">
    <source>
        <dbReference type="EMBL" id="GAU93075.1"/>
    </source>
</evidence>
<dbReference type="InterPro" id="IPR005078">
    <property type="entry name" value="Peptidase_C54"/>
</dbReference>
<dbReference type="GO" id="GO:0000423">
    <property type="term" value="P:mitophagy"/>
    <property type="evidence" value="ECO:0007669"/>
    <property type="project" value="TreeGrafter"/>
</dbReference>
<evidence type="ECO:0000256" key="9">
    <source>
        <dbReference type="ARBA" id="ARBA00023006"/>
    </source>
</evidence>
<evidence type="ECO:0000259" key="13">
    <source>
        <dbReference type="Pfam" id="PF03416"/>
    </source>
</evidence>
<evidence type="ECO:0000256" key="5">
    <source>
        <dbReference type="ARBA" id="ARBA00022670"/>
    </source>
</evidence>
<sequence length="469" mass="53012">MTSDHFAMVLPKEGASSQHEPTASSSSTSSVIRTRSVRSKSGKSHAAAKFFGSKKLVSGPAIGISNGENFIFKPTKSERARIYVKNQWNNVMYGFHLSSKVSVSSSSPIWMLGRCYTMGNSKRDDMRSDVNREFAADFRTRLWFTYRRHFPVISGSQLTTDCGWGCCLRSGQILLAEGLVRHFLGRNWRWEETDDREQEVFHRQIIRWFGDFDRPDNLFGIHRLVNIGIDQQHGRKAGDWYGPASLALILQRAMSMARSANPLLQDIQLYVSKDCSIFKGDVLELLADRLLYSTSTAAEPRALIIIVPVRLGSSRMNPLYIPCIKELLTMEYSIGITGGRPAHSLHFVGWQDNSLISVDPHLSQQAVDVDTRSFPLSSFHCSTPHTLPVKKMDPSCALGFYFANIRDFYKFEQISSEVQNLHCKGFPVFTFAEGHCRDYEHNLEERAEWIENNSNPLTSSNAGSDYVIL</sequence>
<keyword evidence="6 11" id="KW-0378">Hydrolase</keyword>
<evidence type="ECO:0000256" key="11">
    <source>
        <dbReference type="RuleBase" id="RU363115"/>
    </source>
</evidence>
<evidence type="ECO:0000313" key="15">
    <source>
        <dbReference type="Proteomes" id="UP000186922"/>
    </source>
</evidence>
<reference evidence="14 15" key="1">
    <citation type="journal article" date="2016" name="Nat. Commun.">
        <title>Extremotolerant tardigrade genome and improved radiotolerance of human cultured cells by tardigrade-unique protein.</title>
        <authorList>
            <person name="Hashimoto T."/>
            <person name="Horikawa D.D."/>
            <person name="Saito Y."/>
            <person name="Kuwahara H."/>
            <person name="Kozuka-Hata H."/>
            <person name="Shin-I T."/>
            <person name="Minakuchi Y."/>
            <person name="Ohishi K."/>
            <person name="Motoyama A."/>
            <person name="Aizu T."/>
            <person name="Enomoto A."/>
            <person name="Kondo K."/>
            <person name="Tanaka S."/>
            <person name="Hara Y."/>
            <person name="Koshikawa S."/>
            <person name="Sagara H."/>
            <person name="Miura T."/>
            <person name="Yokobori S."/>
            <person name="Miyagawa K."/>
            <person name="Suzuki Y."/>
            <person name="Kubo T."/>
            <person name="Oyama M."/>
            <person name="Kohara Y."/>
            <person name="Fujiyama A."/>
            <person name="Arakawa K."/>
            <person name="Katayama T."/>
            <person name="Toyoda A."/>
            <person name="Kunieda T."/>
        </authorList>
    </citation>
    <scope>NUCLEOTIDE SEQUENCE [LARGE SCALE GENOMIC DNA]</scope>
    <source>
        <strain evidence="14 15">YOKOZUNA-1</strain>
    </source>
</reference>
<accession>A0A1D1UXB4</accession>
<dbReference type="GO" id="GO:0034727">
    <property type="term" value="P:piecemeal microautophagy of the nucleus"/>
    <property type="evidence" value="ECO:0007669"/>
    <property type="project" value="TreeGrafter"/>
</dbReference>
<comment type="caution">
    <text evidence="14">The sequence shown here is derived from an EMBL/GenBank/DDBJ whole genome shotgun (WGS) entry which is preliminary data.</text>
</comment>
<dbReference type="STRING" id="947166.A0A1D1UXB4"/>
<dbReference type="Proteomes" id="UP000186922">
    <property type="component" value="Unassembled WGS sequence"/>
</dbReference>
<dbReference type="PANTHER" id="PTHR22624:SF52">
    <property type="entry name" value="CYSTEINE PROTEASE"/>
    <property type="match status" value="1"/>
</dbReference>
<evidence type="ECO:0000256" key="4">
    <source>
        <dbReference type="ARBA" id="ARBA00022490"/>
    </source>
</evidence>